<reference evidence="2 3" key="1">
    <citation type="submission" date="2019-02" db="EMBL/GenBank/DDBJ databases">
        <title>Deep-cultivation of Planctomycetes and their phenomic and genomic characterization uncovers novel biology.</title>
        <authorList>
            <person name="Wiegand S."/>
            <person name="Jogler M."/>
            <person name="Boedeker C."/>
            <person name="Pinto D."/>
            <person name="Vollmers J."/>
            <person name="Rivas-Marin E."/>
            <person name="Kohn T."/>
            <person name="Peeters S.H."/>
            <person name="Heuer A."/>
            <person name="Rast P."/>
            <person name="Oberbeckmann S."/>
            <person name="Bunk B."/>
            <person name="Jeske O."/>
            <person name="Meyerdierks A."/>
            <person name="Storesund J.E."/>
            <person name="Kallscheuer N."/>
            <person name="Luecker S."/>
            <person name="Lage O.M."/>
            <person name="Pohl T."/>
            <person name="Merkel B.J."/>
            <person name="Hornburger P."/>
            <person name="Mueller R.-W."/>
            <person name="Bruemmer F."/>
            <person name="Labrenz M."/>
            <person name="Spormann A.M."/>
            <person name="Op den Camp H."/>
            <person name="Overmann J."/>
            <person name="Amann R."/>
            <person name="Jetten M.S.M."/>
            <person name="Mascher T."/>
            <person name="Medema M.H."/>
            <person name="Devos D.P."/>
            <person name="Kaster A.-K."/>
            <person name="Ovreas L."/>
            <person name="Rohde M."/>
            <person name="Galperin M.Y."/>
            <person name="Jogler C."/>
        </authorList>
    </citation>
    <scope>NUCLEOTIDE SEQUENCE [LARGE SCALE GENOMIC DNA]</scope>
    <source>
        <strain evidence="2 3">Pan44</strain>
    </source>
</reference>
<keyword evidence="1" id="KW-0812">Transmembrane</keyword>
<name>A0A517SMZ0_9PLAN</name>
<dbReference type="OrthoDB" id="271768at2"/>
<keyword evidence="3" id="KW-1185">Reference proteome</keyword>
<feature type="transmembrane region" description="Helical" evidence="1">
    <location>
        <begin position="12"/>
        <end position="33"/>
    </location>
</feature>
<feature type="transmembrane region" description="Helical" evidence="1">
    <location>
        <begin position="96"/>
        <end position="118"/>
    </location>
</feature>
<dbReference type="InParanoid" id="A0A517SMZ0"/>
<accession>A0A517SMZ0</accession>
<evidence type="ECO:0000313" key="2">
    <source>
        <dbReference type="EMBL" id="QDT57494.1"/>
    </source>
</evidence>
<evidence type="ECO:0000256" key="1">
    <source>
        <dbReference type="SAM" id="Phobius"/>
    </source>
</evidence>
<evidence type="ECO:0008006" key="4">
    <source>
        <dbReference type="Google" id="ProtNLM"/>
    </source>
</evidence>
<keyword evidence="1" id="KW-1133">Transmembrane helix</keyword>
<sequence>MTRGFLGYDASFMLDVVVCALVAVVPVLAWGVFEAKRGRYLRHRNIQLALAVVLLVTVLLFEVDMRLQGGWENIVNHDPANPRLAGDALSQVETLLYVHLFFAVSTPLLWGATIWLALKRFPNPPIPGPHSALHKKLGWLSVVDLVLTSVTGLAFYYVAFIRTAAS</sequence>
<gene>
    <name evidence="2" type="ORF">Pan44_55630</name>
</gene>
<keyword evidence="1" id="KW-0472">Membrane</keyword>
<dbReference type="KEGG" id="ccos:Pan44_55630"/>
<dbReference type="AlphaFoldDB" id="A0A517SMZ0"/>
<dbReference type="Pfam" id="PF04238">
    <property type="entry name" value="DUF420"/>
    <property type="match status" value="1"/>
</dbReference>
<organism evidence="2 3">
    <name type="scientific">Caulifigura coniformis</name>
    <dbReference type="NCBI Taxonomy" id="2527983"/>
    <lineage>
        <taxon>Bacteria</taxon>
        <taxon>Pseudomonadati</taxon>
        <taxon>Planctomycetota</taxon>
        <taxon>Planctomycetia</taxon>
        <taxon>Planctomycetales</taxon>
        <taxon>Planctomycetaceae</taxon>
        <taxon>Caulifigura</taxon>
    </lineage>
</organism>
<feature type="transmembrane region" description="Helical" evidence="1">
    <location>
        <begin position="139"/>
        <end position="159"/>
    </location>
</feature>
<dbReference type="EMBL" id="CP036271">
    <property type="protein sequence ID" value="QDT57494.1"/>
    <property type="molecule type" value="Genomic_DNA"/>
</dbReference>
<protein>
    <recommendedName>
        <fullName evidence="4">DUF420 domain-containing protein</fullName>
    </recommendedName>
</protein>
<evidence type="ECO:0000313" key="3">
    <source>
        <dbReference type="Proteomes" id="UP000315700"/>
    </source>
</evidence>
<dbReference type="InterPro" id="IPR007352">
    <property type="entry name" value="DUF420"/>
</dbReference>
<dbReference type="Proteomes" id="UP000315700">
    <property type="component" value="Chromosome"/>
</dbReference>
<proteinExistence type="predicted"/>
<dbReference type="RefSeq" id="WP_145034838.1">
    <property type="nucleotide sequence ID" value="NZ_CP036271.1"/>
</dbReference>
<feature type="transmembrane region" description="Helical" evidence="1">
    <location>
        <begin position="45"/>
        <end position="63"/>
    </location>
</feature>